<dbReference type="AlphaFoldDB" id="A0A392UD47"/>
<organism evidence="2 3">
    <name type="scientific">Trifolium medium</name>
    <dbReference type="NCBI Taxonomy" id="97028"/>
    <lineage>
        <taxon>Eukaryota</taxon>
        <taxon>Viridiplantae</taxon>
        <taxon>Streptophyta</taxon>
        <taxon>Embryophyta</taxon>
        <taxon>Tracheophyta</taxon>
        <taxon>Spermatophyta</taxon>
        <taxon>Magnoliopsida</taxon>
        <taxon>eudicotyledons</taxon>
        <taxon>Gunneridae</taxon>
        <taxon>Pentapetalae</taxon>
        <taxon>rosids</taxon>
        <taxon>fabids</taxon>
        <taxon>Fabales</taxon>
        <taxon>Fabaceae</taxon>
        <taxon>Papilionoideae</taxon>
        <taxon>50 kb inversion clade</taxon>
        <taxon>NPAAA clade</taxon>
        <taxon>Hologalegina</taxon>
        <taxon>IRL clade</taxon>
        <taxon>Trifolieae</taxon>
        <taxon>Trifolium</taxon>
    </lineage>
</organism>
<reference evidence="2 3" key="1">
    <citation type="journal article" date="2018" name="Front. Plant Sci.">
        <title>Red Clover (Trifolium pratense) and Zigzag Clover (T. medium) - A Picture of Genomic Similarities and Differences.</title>
        <authorList>
            <person name="Dluhosova J."/>
            <person name="Istvanek J."/>
            <person name="Nedelnik J."/>
            <person name="Repkova J."/>
        </authorList>
    </citation>
    <scope>NUCLEOTIDE SEQUENCE [LARGE SCALE GENOMIC DNA]</scope>
    <source>
        <strain evidence="3">cv. 10/8</strain>
        <tissue evidence="2">Leaf</tissue>
    </source>
</reference>
<sequence>PLETCQALADPHAEPDPHPPPLVARYHVHHLAPLPPRVSKLKARAEPDAYAYASA</sequence>
<dbReference type="Proteomes" id="UP000265520">
    <property type="component" value="Unassembled WGS sequence"/>
</dbReference>
<evidence type="ECO:0000313" key="2">
    <source>
        <dbReference type="EMBL" id="MCI69645.1"/>
    </source>
</evidence>
<evidence type="ECO:0000313" key="3">
    <source>
        <dbReference type="Proteomes" id="UP000265520"/>
    </source>
</evidence>
<accession>A0A392UD47</accession>
<protein>
    <submittedName>
        <fullName evidence="2">Uncharacterized protein</fullName>
    </submittedName>
</protein>
<feature type="region of interest" description="Disordered" evidence="1">
    <location>
        <begin position="1"/>
        <end position="20"/>
    </location>
</feature>
<dbReference type="EMBL" id="LXQA010760359">
    <property type="protein sequence ID" value="MCI69645.1"/>
    <property type="molecule type" value="Genomic_DNA"/>
</dbReference>
<comment type="caution">
    <text evidence="2">The sequence shown here is derived from an EMBL/GenBank/DDBJ whole genome shotgun (WGS) entry which is preliminary data.</text>
</comment>
<name>A0A392UD47_9FABA</name>
<keyword evidence="3" id="KW-1185">Reference proteome</keyword>
<feature type="non-terminal residue" evidence="2">
    <location>
        <position position="1"/>
    </location>
</feature>
<proteinExistence type="predicted"/>
<evidence type="ECO:0000256" key="1">
    <source>
        <dbReference type="SAM" id="MobiDB-lite"/>
    </source>
</evidence>